<feature type="chain" id="PRO_5046866040" evidence="1">
    <location>
        <begin position="20"/>
        <end position="368"/>
    </location>
</feature>
<dbReference type="Pfam" id="PF06439">
    <property type="entry name" value="3keto-disac_hyd"/>
    <property type="match status" value="1"/>
</dbReference>
<gene>
    <name evidence="3" type="ORF">R5W23_000770</name>
</gene>
<comment type="caution">
    <text evidence="3">The sequence shown here is derived from an EMBL/GenBank/DDBJ whole genome shotgun (WGS) entry which is preliminary data.</text>
</comment>
<feature type="domain" description="3-keto-alpha-glucoside-1,2-lyase/3-keto-2-hydroxy-glucal hydratase" evidence="2">
    <location>
        <begin position="180"/>
        <end position="364"/>
    </location>
</feature>
<evidence type="ECO:0000259" key="2">
    <source>
        <dbReference type="Pfam" id="PF06439"/>
    </source>
</evidence>
<dbReference type="InterPro" id="IPR010496">
    <property type="entry name" value="AL/BT2_dom"/>
</dbReference>
<keyword evidence="4" id="KW-1185">Reference proteome</keyword>
<dbReference type="EMBL" id="JAXBLV010000013">
    <property type="protein sequence ID" value="MDY3558050.1"/>
    <property type="molecule type" value="Genomic_DNA"/>
</dbReference>
<protein>
    <submittedName>
        <fullName evidence="3">DUF1080 domain-containing protein</fullName>
    </submittedName>
</protein>
<dbReference type="Proteomes" id="UP001272242">
    <property type="component" value="Unassembled WGS sequence"/>
</dbReference>
<feature type="signal peptide" evidence="1">
    <location>
        <begin position="1"/>
        <end position="19"/>
    </location>
</feature>
<keyword evidence="1" id="KW-0732">Signal</keyword>
<accession>A0ABU5ESC7</accession>
<proteinExistence type="predicted"/>
<reference evidence="4" key="1">
    <citation type="journal article" date="2023" name="Mar. Drugs">
        <title>Gemmata algarum, a Novel Planctomycete Isolated from an Algal Mat, Displays Antimicrobial Activity.</title>
        <authorList>
            <person name="Kumar G."/>
            <person name="Kallscheuer N."/>
            <person name="Kashif M."/>
            <person name="Ahamad S."/>
            <person name="Jagadeeshwari U."/>
            <person name="Pannikurungottu S."/>
            <person name="Haufschild T."/>
            <person name="Kabuu M."/>
            <person name="Sasikala C."/>
            <person name="Jogler C."/>
            <person name="Ramana C."/>
        </authorList>
    </citation>
    <scope>NUCLEOTIDE SEQUENCE [LARGE SCALE GENOMIC DNA]</scope>
    <source>
        <strain evidence="4">JC673</strain>
    </source>
</reference>
<name>A0ABU5ESC7_9BACT</name>
<evidence type="ECO:0000256" key="1">
    <source>
        <dbReference type="SAM" id="SignalP"/>
    </source>
</evidence>
<dbReference type="Gene3D" id="2.60.120.560">
    <property type="entry name" value="Exo-inulinase, domain 1"/>
    <property type="match status" value="2"/>
</dbReference>
<evidence type="ECO:0000313" key="3">
    <source>
        <dbReference type="EMBL" id="MDY3558050.1"/>
    </source>
</evidence>
<organism evidence="3 4">
    <name type="scientific">Gemmata algarum</name>
    <dbReference type="NCBI Taxonomy" id="2975278"/>
    <lineage>
        <taxon>Bacteria</taxon>
        <taxon>Pseudomonadati</taxon>
        <taxon>Planctomycetota</taxon>
        <taxon>Planctomycetia</taxon>
        <taxon>Gemmatales</taxon>
        <taxon>Gemmataceae</taxon>
        <taxon>Gemmata</taxon>
    </lineage>
</organism>
<sequence>MYRLLAALALAVSAAPAFAADADPPKPNTLTAKEIADGWVLLFDGETTFGWKIDGPAEVKNGALVLGGDKTTTATLTSTFGDYEARMEAGGTGSIVLGAATTRCNVELHKQMSLVTLKVVVTGPRGVSGTTIQSETSTRPEGTQTTIKATTNVPAELRLVVPAGGTLTVKSMKRKSGNSVPLFTGKGLDGWKVNTADPKRAASKWEVTKDGELSVKNGPGDLVTEKEFDNFVLQFECKTLGKALNSGIFFRCIPGQYQNGYEAQVQNAYKDGDRTKPADFGTGAIYRRVPARKVVSNDNEWFTMTVAANGRRISTWVNGYQTVDWLDDRKESDNPRQGFRAAKGPLSIQGHDPTTDILFRNIRIAPLP</sequence>
<dbReference type="RefSeq" id="WP_320685023.1">
    <property type="nucleotide sequence ID" value="NZ_JAXBLV010000013.1"/>
</dbReference>
<evidence type="ECO:0000313" key="4">
    <source>
        <dbReference type="Proteomes" id="UP001272242"/>
    </source>
</evidence>